<dbReference type="RefSeq" id="WP_312881055.1">
    <property type="nucleotide sequence ID" value="NZ_JACJII010000001.1"/>
</dbReference>
<evidence type="ECO:0000313" key="2">
    <source>
        <dbReference type="Proteomes" id="UP000539313"/>
    </source>
</evidence>
<dbReference type="Proteomes" id="UP000539313">
    <property type="component" value="Unassembled WGS sequence"/>
</dbReference>
<reference evidence="1 2" key="1">
    <citation type="submission" date="2020-08" db="EMBL/GenBank/DDBJ databases">
        <title>Sequencing the genomes of 1000 actinobacteria strains.</title>
        <authorList>
            <person name="Klenk H.-P."/>
        </authorList>
    </citation>
    <scope>NUCLEOTIDE SEQUENCE [LARGE SCALE GENOMIC DNA]</scope>
    <source>
        <strain evidence="1 2">DSM 45823</strain>
    </source>
</reference>
<keyword evidence="2" id="KW-1185">Reference proteome</keyword>
<organism evidence="1 2">
    <name type="scientific">Thermomonospora cellulosilytica</name>
    <dbReference type="NCBI Taxonomy" id="1411118"/>
    <lineage>
        <taxon>Bacteria</taxon>
        <taxon>Bacillati</taxon>
        <taxon>Actinomycetota</taxon>
        <taxon>Actinomycetes</taxon>
        <taxon>Streptosporangiales</taxon>
        <taxon>Thermomonosporaceae</taxon>
        <taxon>Thermomonospora</taxon>
    </lineage>
</organism>
<evidence type="ECO:0000313" key="1">
    <source>
        <dbReference type="EMBL" id="MBA9004370.1"/>
    </source>
</evidence>
<dbReference type="AlphaFoldDB" id="A0A7W3MYR7"/>
<proteinExistence type="predicted"/>
<accession>A0A7W3MYR7</accession>
<gene>
    <name evidence="1" type="ORF">HNR21_003252</name>
</gene>
<sequence length="513" mass="56832">MSPRSRPSGDRRRAPDEITGIFDDLLRHARELLAVRSPLDAELIVSEVLGTWWGQRAAAGDVEEIVGERLVEHAGRAGTPAALALLTGIACLGTARQAAMAERAALALMDRGVARPGWADRVGMVAPEDCFTSRDVFGDQDTLVCVYSYDGTDRHALVVQVDHNRSGMVRDAWVSSQVDRLLEHCRQDERTNPLMRFEPLDPPRARALLERGLAVTGAAADPPVPETFPAYHAFLRARMRALPPGYRLPAPPVYGRDRRATLAARFLASDEAEDLSDRSAAGRCVDRIIEYGCEQDQGRPLRVSPVKCERFLLDWLPRKVLLSPAEQDAMPHVLAAWVRWAGRRSGLPPQAVRAALDAVWDATGAFTEAYRDPAAFGLDRSLVHRLVPDGELEALPRRAFALPFLSGEHHMPGRGRIDLAELDPADPADRRIMIEFEHPGAAPEHLDAHERLAVRLWNGDPPQLWETAQALLDAGLERHQILHRLIEVLARCGDDPDALRRALHTLRHNPPPM</sequence>
<dbReference type="EMBL" id="JACJII010000001">
    <property type="protein sequence ID" value="MBA9004370.1"/>
    <property type="molecule type" value="Genomic_DNA"/>
</dbReference>
<name>A0A7W3MYR7_9ACTN</name>
<comment type="caution">
    <text evidence="1">The sequence shown here is derived from an EMBL/GenBank/DDBJ whole genome shotgun (WGS) entry which is preliminary data.</text>
</comment>
<protein>
    <submittedName>
        <fullName evidence="1">Uncharacterized protein</fullName>
    </submittedName>
</protein>